<feature type="region of interest" description="Disordered" evidence="1">
    <location>
        <begin position="382"/>
        <end position="419"/>
    </location>
</feature>
<dbReference type="InterPro" id="IPR036895">
    <property type="entry name" value="Uracil-DNA_glycosylase-like_sf"/>
</dbReference>
<reference evidence="2 3" key="1">
    <citation type="journal article" date="2024" name="Science">
        <title>Giant polyketide synthase enzymes in the biosynthesis of giant marine polyether toxins.</title>
        <authorList>
            <person name="Fallon T.R."/>
            <person name="Shende V.V."/>
            <person name="Wierzbicki I.H."/>
            <person name="Pendleton A.L."/>
            <person name="Watervoot N.F."/>
            <person name="Auber R.P."/>
            <person name="Gonzalez D.J."/>
            <person name="Wisecaver J.H."/>
            <person name="Moore B.S."/>
        </authorList>
    </citation>
    <scope>NUCLEOTIDE SEQUENCE [LARGE SCALE GENOMIC DNA]</scope>
    <source>
        <strain evidence="2 3">12B1</strain>
    </source>
</reference>
<dbReference type="InterPro" id="IPR039904">
    <property type="entry name" value="TRANK1"/>
</dbReference>
<dbReference type="EMBL" id="JBGBPQ010000018">
    <property type="protein sequence ID" value="KAL1507265.1"/>
    <property type="molecule type" value="Genomic_DNA"/>
</dbReference>
<keyword evidence="3" id="KW-1185">Reference proteome</keyword>
<feature type="region of interest" description="Disordered" evidence="1">
    <location>
        <begin position="324"/>
        <end position="344"/>
    </location>
</feature>
<proteinExistence type="predicted"/>
<gene>
    <name evidence="2" type="ORF">AB1Y20_008114</name>
</gene>
<feature type="region of interest" description="Disordered" evidence="1">
    <location>
        <begin position="1095"/>
        <end position="1115"/>
    </location>
</feature>
<evidence type="ECO:0000256" key="1">
    <source>
        <dbReference type="SAM" id="MobiDB-lite"/>
    </source>
</evidence>
<feature type="compositionally biased region" description="Basic and acidic residues" evidence="1">
    <location>
        <begin position="382"/>
        <end position="393"/>
    </location>
</feature>
<sequence>MLYTAITRARVKVVIYDQHKEKRAPMFHYFLAKQPPLAQIFDSSSAGRSGLARSSTPEEWCAQAKNLMRNKLFEIAVLCYRRGNDPQGMCQALAMHFFKTNELLRAALCFEQVGLTQHCASCLRRAGEYTLAAQAYRKLGKSNAAARMLSTAAESTNNRAQAVALYGEAASEFERAGNLSKAVLLRLSHKELRREGLDMVENRKDLFHIALPYMERLKLFDSAYALCSMMGEEYESKAEELAKASAFHHKNQGDKDAMLEAVRHFRSTEFQFSFLMKHGEPGQVAELLLERGQPQDALDELIIASDFDRSMTLVQNPNMRHAWGAGSAARNQVDQAEPGPASASATESQASVLYFLDALRARQAGKLEELLKLLPQSTEPSLKLRSEVGDRKNAASSRNRTHQVSTLDERPKNSDVQPEAASNPLLQLLILDKLLEMSGNISETHPSISERSRAYDAALIFIGHLQDDNLGAESAFPQLLVRTIRELVKPARLHVVCLHWLLRCFWAAIELISASQSDLEWYTLRFLRVQTPSAKTKQKMPTWRWVCTHAGHDYKKTLLGSSAMLRSLVQKAALSVVTSWFDRLSLLEEQACKHAMKSEKIALQNRHTAVPPQMCTEQVSATYLEVLMLELEILSSARALDRARADGGAAPWQATLKGVTPRFRKAVQNVVHALFPVSCSSAQPDYTAELPYACHRVVTAAFATKLRSLTATMPKMREEFIWWLDSNMKKLSPNDMIKSLDNTALMWQILALSSAPQQFEKRFKKILAKGQSPSTGSVGIHSGHSAYGKHPSIYLQYLELLEHKGLLVDALKQMTDYLKESEHLMNTNSLHRVSCSTCADLLERTICYSLAYYYTICGSTAWLPSSLVATHLSNRRFKTAWFVDATRMLSRVRTSLCAALQTAPGLGLLNLRNQFGSQSARLRFRWVAIERYCVALLALLGHQHRLGSAARNQFLANDFMEMNVLGPLRKLVVQDVGTGHPGASRMKAFLQALDLCLKATTPRGFMLKFQELLSSRHDAIACVRWPSSWALGREAYFDCASAADAEKVILGSVEVIKAANPKMHKQAALELDRELCREASWRGVPRSMLKRALQSVKKRKDGDASTDRGSTMAHVGPSMRDAAAVNHGFWRETELRDRQAAWLLRMLVVDEKGQHVAGARLGKDAEKIIFEAASCASGLSSLLQSIDASQPIAPSHVSRSFIQTVLKELSQTTNQLLAASTKNEATCDLLGRLLAPIVMDPPAQYGDEASSPISDKSALPLHECAPAQQALEDLVLEAKRVLDAAIRSSNLAGRAGTEDHHGTKPEQEKALTVEAGSVQDEKLDRAVADADAEEADDELELEAIMLEDQQGREADPEDDYVDLRELLDEESAKQDAELEIQREAAKRSIRSRKAQKLQRAWRAHRAPLAIDPVALMYLERLAKYAPSLMKANGFCEVCHDIWDTDHERQGHNQNVRAFRECFEAYYRATVIPLFVRLESLRRKLQAEDVRDEKVASVLFEASLEIDRSETALMAALDDIEKTRNWSKLTELRTTVEFAEVSCVKAEKSIAQQNIDEPSHENMVPAEAQASASAENDSENNILHTEAEDEDEDEDILLERMARQTAAKSSRRQAGRSNQWRKEKIKPNAAKFIGPSRDARTVPVRELTFQALKPCPPAGWQLVSVGQSPYPRIESATGIAHFDNALRAWEDSQLGKCTTMRCIVKAAAMAKYGVPKETKVEALRALLRERRTVAPAEWFQAILAQGVLLINAALTMVPGEGKRADVGEHTKFWQPVVEAVVETILEARAERGQGVVFAWWGGESLKTKRALSKVFARHQGK</sequence>
<feature type="compositionally biased region" description="Polar residues" evidence="1">
    <location>
        <begin position="1569"/>
        <end position="1579"/>
    </location>
</feature>
<name>A0AB34ITP4_PRYPA</name>
<evidence type="ECO:0000313" key="2">
    <source>
        <dbReference type="EMBL" id="KAL1507265.1"/>
    </source>
</evidence>
<dbReference type="Gene3D" id="3.40.470.10">
    <property type="entry name" value="Uracil-DNA glycosylase-like domain"/>
    <property type="match status" value="1"/>
</dbReference>
<feature type="region of interest" description="Disordered" evidence="1">
    <location>
        <begin position="1292"/>
        <end position="1311"/>
    </location>
</feature>
<feature type="compositionally biased region" description="Basic and acidic residues" evidence="1">
    <location>
        <begin position="1296"/>
        <end position="1311"/>
    </location>
</feature>
<feature type="non-terminal residue" evidence="2">
    <location>
        <position position="1820"/>
    </location>
</feature>
<accession>A0AB34ITP4</accession>
<evidence type="ECO:0000313" key="3">
    <source>
        <dbReference type="Proteomes" id="UP001515480"/>
    </source>
</evidence>
<comment type="caution">
    <text evidence="2">The sequence shown here is derived from an EMBL/GenBank/DDBJ whole genome shotgun (WGS) entry which is preliminary data.</text>
</comment>
<dbReference type="PANTHER" id="PTHR21529">
    <property type="entry name" value="MAMMARY TURMOR VIRUS RECEPTOR HOMOLOG 1, 2 MTVR1, 2"/>
    <property type="match status" value="1"/>
</dbReference>
<dbReference type="Proteomes" id="UP001515480">
    <property type="component" value="Unassembled WGS sequence"/>
</dbReference>
<feature type="region of interest" description="Disordered" evidence="1">
    <location>
        <begin position="1552"/>
        <end position="1579"/>
    </location>
</feature>
<feature type="compositionally biased region" description="Polar residues" evidence="1">
    <location>
        <begin position="394"/>
        <end position="406"/>
    </location>
</feature>
<protein>
    <submittedName>
        <fullName evidence="2">Uncharacterized protein</fullName>
    </submittedName>
</protein>
<dbReference type="PANTHER" id="PTHR21529:SF4">
    <property type="entry name" value="TPR AND ANKYRIN REPEAT-CONTAINING PROTEIN 1"/>
    <property type="match status" value="1"/>
</dbReference>
<dbReference type="SUPFAM" id="SSF52141">
    <property type="entry name" value="Uracil-DNA glycosylase-like"/>
    <property type="match status" value="1"/>
</dbReference>
<organism evidence="2 3">
    <name type="scientific">Prymnesium parvum</name>
    <name type="common">Toxic golden alga</name>
    <dbReference type="NCBI Taxonomy" id="97485"/>
    <lineage>
        <taxon>Eukaryota</taxon>
        <taxon>Haptista</taxon>
        <taxon>Haptophyta</taxon>
        <taxon>Prymnesiophyceae</taxon>
        <taxon>Prymnesiales</taxon>
        <taxon>Prymnesiaceae</taxon>
        <taxon>Prymnesium</taxon>
    </lineage>
</organism>